<dbReference type="Gene3D" id="3.40.50.2000">
    <property type="entry name" value="Glycogen Phosphorylase B"/>
    <property type="match status" value="1"/>
</dbReference>
<reference evidence="2 3" key="1">
    <citation type="submission" date="2024-04" db="EMBL/GenBank/DDBJ databases">
        <title>Novel species of the genus Ideonella isolated from streams.</title>
        <authorList>
            <person name="Lu H."/>
        </authorList>
    </citation>
    <scope>NUCLEOTIDE SEQUENCE [LARGE SCALE GENOMIC DNA]</scope>
    <source>
        <strain evidence="2 3">LYT19W</strain>
    </source>
</reference>
<dbReference type="Pfam" id="PF13524">
    <property type="entry name" value="Glyco_trans_1_2"/>
    <property type="match status" value="1"/>
</dbReference>
<dbReference type="EMBL" id="JBBUTI010000003">
    <property type="protein sequence ID" value="MEK8045693.1"/>
    <property type="molecule type" value="Genomic_DNA"/>
</dbReference>
<organism evidence="2 3">
    <name type="scientific">Ideonella margarita</name>
    <dbReference type="NCBI Taxonomy" id="2984191"/>
    <lineage>
        <taxon>Bacteria</taxon>
        <taxon>Pseudomonadati</taxon>
        <taxon>Pseudomonadota</taxon>
        <taxon>Betaproteobacteria</taxon>
        <taxon>Burkholderiales</taxon>
        <taxon>Sphaerotilaceae</taxon>
        <taxon>Ideonella</taxon>
    </lineage>
</organism>
<dbReference type="RefSeq" id="WP_341397977.1">
    <property type="nucleotide sequence ID" value="NZ_JBBUTI010000003.1"/>
</dbReference>
<feature type="domain" description="Spore protein YkvP/CgeB glycosyl transferase-like" evidence="1">
    <location>
        <begin position="227"/>
        <end position="371"/>
    </location>
</feature>
<dbReference type="Proteomes" id="UP001379945">
    <property type="component" value="Unassembled WGS sequence"/>
</dbReference>
<evidence type="ECO:0000259" key="1">
    <source>
        <dbReference type="Pfam" id="PF13524"/>
    </source>
</evidence>
<sequence>MPRPLTIAFLACNKNPDRFREDASWLYRCDNLAAALGQAGHSVHQGHWRRFGGAAVRQLVEGAVERAVERDDRRQRTAPDIVVLHRPQLSLGLRARLWWWRRQGTLVLADVDDLVFLPELAPQSPGVLNGWVGLPETKRRFAAHAAALALVDGVTVSTTALASEVAARWPGKPVLVLHNAVHHSWRTEASTLQPPDTDATYPGPVIRYLPGTRSHERDFAAVAPVLASLLQQHPEVQLDIIGPLTLPEQFPTAQVRQRSKLPFDQYKTAVCGATVNLAPLELTRFNASKSGLKVVEAAWWGVPTLCSPNADTQRLAQAGAGAVEAASLDAWRIELERLLFEPGHRAALAGGLRERVLAVADIHANARTWLDWVQGVARQGLQTKGPT</sequence>
<dbReference type="InterPro" id="IPR055259">
    <property type="entry name" value="YkvP/CgeB_Glyco_trans-like"/>
</dbReference>
<evidence type="ECO:0000313" key="3">
    <source>
        <dbReference type="Proteomes" id="UP001379945"/>
    </source>
</evidence>
<dbReference type="SUPFAM" id="SSF53756">
    <property type="entry name" value="UDP-Glycosyltransferase/glycogen phosphorylase"/>
    <property type="match status" value="1"/>
</dbReference>
<name>A0ABU9C1P4_9BURK</name>
<keyword evidence="3" id="KW-1185">Reference proteome</keyword>
<gene>
    <name evidence="2" type="ORF">AACH00_04960</name>
</gene>
<comment type="caution">
    <text evidence="2">The sequence shown here is derived from an EMBL/GenBank/DDBJ whole genome shotgun (WGS) entry which is preliminary data.</text>
</comment>
<proteinExistence type="predicted"/>
<evidence type="ECO:0000313" key="2">
    <source>
        <dbReference type="EMBL" id="MEK8045693.1"/>
    </source>
</evidence>
<protein>
    <recommendedName>
        <fullName evidence="1">Spore protein YkvP/CgeB glycosyl transferase-like domain-containing protein</fullName>
    </recommendedName>
</protein>
<accession>A0ABU9C1P4</accession>